<gene>
    <name evidence="1" type="ORF">HELGO_WM14569</name>
</gene>
<reference evidence="1" key="1">
    <citation type="submission" date="2020-01" db="EMBL/GenBank/DDBJ databases">
        <authorList>
            <person name="Meier V. D."/>
            <person name="Meier V D."/>
        </authorList>
    </citation>
    <scope>NUCLEOTIDE SEQUENCE</scope>
    <source>
        <strain evidence="1">HLG_WM_MAG_01</strain>
    </source>
</reference>
<protein>
    <submittedName>
        <fullName evidence="1">Uncharacterized protein</fullName>
    </submittedName>
</protein>
<organism evidence="1">
    <name type="scientific">uncultured Sulfurovum sp</name>
    <dbReference type="NCBI Taxonomy" id="269237"/>
    <lineage>
        <taxon>Bacteria</taxon>
        <taxon>Pseudomonadati</taxon>
        <taxon>Campylobacterota</taxon>
        <taxon>Epsilonproteobacteria</taxon>
        <taxon>Campylobacterales</taxon>
        <taxon>Sulfurovaceae</taxon>
        <taxon>Sulfurovum</taxon>
        <taxon>environmental samples</taxon>
    </lineage>
</organism>
<evidence type="ECO:0000313" key="1">
    <source>
        <dbReference type="EMBL" id="CAA6815814.1"/>
    </source>
</evidence>
<accession>A0A6S6T9U7</accession>
<proteinExistence type="predicted"/>
<name>A0A6S6T9U7_9BACT</name>
<dbReference type="EMBL" id="CACVAS010000072">
    <property type="protein sequence ID" value="CAA6815814.1"/>
    <property type="molecule type" value="Genomic_DNA"/>
</dbReference>
<dbReference type="AlphaFoldDB" id="A0A6S6T9U7"/>
<sequence length="134" mass="14931">MFGTNLVLADHAQRHQIIDGMSIYLGTIPAQLTQNYVSMHGGVTDEEHSYHIVISIFDTKSGKRITSAKLKTTVALVGDKGNTKDLEPMHEVLLGYGNYFTMHQAAHYIISTEISRANTKAKSVAHFIFNRPKE</sequence>